<dbReference type="EMBL" id="VTUX01000002">
    <property type="protein sequence ID" value="KAA1193224.1"/>
    <property type="molecule type" value="Genomic_DNA"/>
</dbReference>
<dbReference type="RefSeq" id="WP_149610331.1">
    <property type="nucleotide sequence ID" value="NZ_VTUX01000002.1"/>
</dbReference>
<reference evidence="1 2" key="1">
    <citation type="submission" date="2019-09" db="EMBL/GenBank/DDBJ databases">
        <authorList>
            <person name="Chen X.-Y."/>
        </authorList>
    </citation>
    <scope>NUCLEOTIDE SEQUENCE [LARGE SCALE GENOMIC DNA]</scope>
    <source>
        <strain evidence="1 2">NY5</strain>
    </source>
</reference>
<name>A0A5B0X1J8_9GAMM</name>
<dbReference type="Proteomes" id="UP000323708">
    <property type="component" value="Unassembled WGS sequence"/>
</dbReference>
<sequence>MEVINKVYPNKEQIQGFLEPGAEGPICMVNLLKFKVKAEYEDGRETDLTGGEAYALYEKGVKKLLQGVGGCIGFEGDVERLALGEVEELWDLVALAVWPSRKVMLEVMQSAEMQEIGVHRTAGLAGQLNIETRKLSGKWLQAGSQ</sequence>
<dbReference type="PANTHER" id="PTHR40257:SF1">
    <property type="entry name" value="DUF1330 DOMAIN-CONTAINING PROTEIN"/>
    <property type="match status" value="1"/>
</dbReference>
<proteinExistence type="predicted"/>
<dbReference type="AlphaFoldDB" id="A0A5B0X1J8"/>
<keyword evidence="2" id="KW-1185">Reference proteome</keyword>
<protein>
    <submittedName>
        <fullName evidence="1">DUF1330 domain-containing protein</fullName>
    </submittedName>
</protein>
<gene>
    <name evidence="1" type="ORF">F0M18_05110</name>
</gene>
<organism evidence="1 2">
    <name type="scientific">Pseudohalioglobus sediminis</name>
    <dbReference type="NCBI Taxonomy" id="2606449"/>
    <lineage>
        <taxon>Bacteria</taxon>
        <taxon>Pseudomonadati</taxon>
        <taxon>Pseudomonadota</taxon>
        <taxon>Gammaproteobacteria</taxon>
        <taxon>Cellvibrionales</taxon>
        <taxon>Halieaceae</taxon>
        <taxon>Pseudohalioglobus</taxon>
    </lineage>
</organism>
<evidence type="ECO:0000313" key="2">
    <source>
        <dbReference type="Proteomes" id="UP000323708"/>
    </source>
</evidence>
<accession>A0A5B0X1J8</accession>
<dbReference type="InterPro" id="IPR011008">
    <property type="entry name" value="Dimeric_a/b-barrel"/>
</dbReference>
<dbReference type="SUPFAM" id="SSF54909">
    <property type="entry name" value="Dimeric alpha+beta barrel"/>
    <property type="match status" value="1"/>
</dbReference>
<dbReference type="PANTHER" id="PTHR40257">
    <property type="match status" value="1"/>
</dbReference>
<dbReference type="Gene3D" id="3.30.70.100">
    <property type="match status" value="1"/>
</dbReference>
<comment type="caution">
    <text evidence="1">The sequence shown here is derived from an EMBL/GenBank/DDBJ whole genome shotgun (WGS) entry which is preliminary data.</text>
</comment>
<evidence type="ECO:0000313" key="1">
    <source>
        <dbReference type="EMBL" id="KAA1193224.1"/>
    </source>
</evidence>